<evidence type="ECO:0000313" key="1">
    <source>
        <dbReference type="EMBL" id="SHG69122.1"/>
    </source>
</evidence>
<organism evidence="1 2">
    <name type="scientific">Thermosyntropha lipolytica DSM 11003</name>
    <dbReference type="NCBI Taxonomy" id="1123382"/>
    <lineage>
        <taxon>Bacteria</taxon>
        <taxon>Bacillati</taxon>
        <taxon>Bacillota</taxon>
        <taxon>Clostridia</taxon>
        <taxon>Eubacteriales</taxon>
        <taxon>Syntrophomonadaceae</taxon>
        <taxon>Thermosyntropha</taxon>
    </lineage>
</organism>
<protein>
    <recommendedName>
        <fullName evidence="3">Epoxyqueuosine reductase QueG (Queuosine biosynthesis)</fullName>
    </recommendedName>
</protein>
<evidence type="ECO:0000313" key="2">
    <source>
        <dbReference type="Proteomes" id="UP000242329"/>
    </source>
</evidence>
<dbReference type="RefSeq" id="WP_073090301.1">
    <property type="nucleotide sequence ID" value="NZ_FQWY01000009.1"/>
</dbReference>
<dbReference type="PANTHER" id="PTHR42827">
    <property type="entry name" value="IRON-SULFUR CLUSTER-BINDING PROTEIN-RELATED"/>
    <property type="match status" value="1"/>
</dbReference>
<dbReference type="Proteomes" id="UP000242329">
    <property type="component" value="Unassembled WGS sequence"/>
</dbReference>
<dbReference type="OrthoDB" id="9784571at2"/>
<sequence>MQELMQSWIEEYIAQYAKGHSLPLNIWQKPLVAFMPADDERFKTLKQTVSPSHLMPEDLLPDARSLIVYFIPFNHSITASNKNGKLSSREWAYAYIQTNKLIGEINHYLHEKLSYYGYTCSNLPATHNFDEKKLISNWSHRHIAQLAGLGSLGLHRLLITEAGCSGRLGSIVTNVPLAIETKPAPSYCLYYLNGSCMKCVERCPVNALTIEGFDRFKCYEYLLKNAEFHSRLGFADVCGKCISGVPCSHINPAQSTIKN</sequence>
<name>A0A1M5LVG5_9FIRM</name>
<proteinExistence type="predicted"/>
<gene>
    <name evidence="1" type="ORF">SAMN02745221_00762</name>
</gene>
<dbReference type="EMBL" id="FQWY01000009">
    <property type="protein sequence ID" value="SHG69122.1"/>
    <property type="molecule type" value="Genomic_DNA"/>
</dbReference>
<accession>A0A1M5LVG5</accession>
<reference evidence="2" key="1">
    <citation type="submission" date="2016-11" db="EMBL/GenBank/DDBJ databases">
        <authorList>
            <person name="Varghese N."/>
            <person name="Submissions S."/>
        </authorList>
    </citation>
    <scope>NUCLEOTIDE SEQUENCE [LARGE SCALE GENOMIC DNA]</scope>
    <source>
        <strain evidence="2">DSM 11003</strain>
    </source>
</reference>
<dbReference type="PANTHER" id="PTHR42827:SF1">
    <property type="entry name" value="IRON-SULFUR CLUSTER-BINDING PROTEIN"/>
    <property type="match status" value="1"/>
</dbReference>
<dbReference type="AlphaFoldDB" id="A0A1M5LVG5"/>
<keyword evidence="2" id="KW-1185">Reference proteome</keyword>
<evidence type="ECO:0008006" key="3">
    <source>
        <dbReference type="Google" id="ProtNLM"/>
    </source>
</evidence>
<dbReference type="STRING" id="1123382.SAMN02745221_00762"/>